<evidence type="ECO:0000256" key="7">
    <source>
        <dbReference type="ARBA" id="ARBA00022723"/>
    </source>
</evidence>
<dbReference type="GO" id="GO:0003984">
    <property type="term" value="F:acetolactate synthase activity"/>
    <property type="evidence" value="ECO:0007669"/>
    <property type="project" value="UniProtKB-EC"/>
</dbReference>
<dbReference type="CDD" id="cd02015">
    <property type="entry name" value="TPP_AHAS"/>
    <property type="match status" value="1"/>
</dbReference>
<dbReference type="GO" id="GO:0050660">
    <property type="term" value="F:flavin adenine dinucleotide binding"/>
    <property type="evidence" value="ECO:0007669"/>
    <property type="project" value="InterPro"/>
</dbReference>
<dbReference type="InterPro" id="IPR012000">
    <property type="entry name" value="Thiamin_PyroP_enz_cen_dom"/>
</dbReference>
<dbReference type="InterPro" id="IPR045229">
    <property type="entry name" value="TPP_enz"/>
</dbReference>
<dbReference type="Proteomes" id="UP000751190">
    <property type="component" value="Unassembled WGS sequence"/>
</dbReference>
<dbReference type="GO" id="GO:0009099">
    <property type="term" value="P:L-valine biosynthetic process"/>
    <property type="evidence" value="ECO:0007669"/>
    <property type="project" value="UniProtKB-UniPathway"/>
</dbReference>
<dbReference type="UniPathway" id="UPA00049">
    <property type="reaction ID" value="UER00059"/>
</dbReference>
<feature type="domain" description="Thiamine pyrophosphate enzyme TPP-binding" evidence="13">
    <location>
        <begin position="425"/>
        <end position="572"/>
    </location>
</feature>
<evidence type="ECO:0000256" key="11">
    <source>
        <dbReference type="RuleBase" id="RU003591"/>
    </source>
</evidence>
<accession>A0A8J6C8M9</accession>
<comment type="cofactor">
    <cofactor evidence="11">
        <name>Mg(2+)</name>
        <dbReference type="ChEBI" id="CHEBI:18420"/>
    </cofactor>
    <text evidence="11">Binds 1 Mg(2+) ion per subunit.</text>
</comment>
<keyword evidence="7 11" id="KW-0479">Metal-binding</keyword>
<evidence type="ECO:0000256" key="4">
    <source>
        <dbReference type="ARBA" id="ARBA00013145"/>
    </source>
</evidence>
<sequence length="612" mass="66570">MATRGRIRDAMQQAAQWGRRRGFASLPAGTPAARPMLGGRILHDTLVENGVEHVFGYSGGANLPVLDAFHKSPITFVMNRSEQCCGHAAEGYAKASGRPGVILTTSGPGLTNIITPLQDAKGDSVPMVALSGQVPTHAVGTDAFQECASVDLTRPCTKWSYQVRSVEEIRSVMYEAFSVATSGKRGPVHIDLPKDVMVSILNGEELPVSIPSARRTIDSTNLADIARLMNGAERPILYVGQGAIDCTPTLRAFAEASNIPVTTTLHAMGIFDEHHPLSLHMLGMHGAAYANYAIQNADLILAVGSRFDDRTTGVLPKYAPAAKEAEREGRGGIIHFDIERGQIGRVVQPTYAIEGDCRLAMEALMPLLHKKPRTPWLEQCAAWKTSHPFSYAKAANGVIKTQQVIEAMYNFTKGPLQEKIVISTGVGNHQMMAAQFYRWSQPRSIVTSGSLGTMGFGLPAAIGAQFSRPDSTVVLIDGDSSFNMTLNDLGTVAEHKLPIKIFILNDARQQMVHVWQKLFFDGRLVATDNINPDYAMLAKAYGIEAWACSHESELESTIERMFRHPGPVLVDFKVQPDICLPMVAPGKALDDMFLPGDIKLTDDRRLEGMAPN</sequence>
<dbReference type="PANTHER" id="PTHR18968:SF13">
    <property type="entry name" value="ACETOLACTATE SYNTHASE CATALYTIC SUBUNIT, MITOCHONDRIAL"/>
    <property type="match status" value="1"/>
</dbReference>
<dbReference type="FunFam" id="3.40.50.970:FF:000007">
    <property type="entry name" value="Acetolactate synthase"/>
    <property type="match status" value="1"/>
</dbReference>
<dbReference type="InterPro" id="IPR039368">
    <property type="entry name" value="AHAS_TPP"/>
</dbReference>
<dbReference type="GO" id="GO:0000287">
    <property type="term" value="F:magnesium ion binding"/>
    <property type="evidence" value="ECO:0007669"/>
    <property type="project" value="UniProtKB-UniRule"/>
</dbReference>
<dbReference type="InterPro" id="IPR029061">
    <property type="entry name" value="THDP-binding"/>
</dbReference>
<evidence type="ECO:0000256" key="8">
    <source>
        <dbReference type="ARBA" id="ARBA00022842"/>
    </source>
</evidence>
<feature type="domain" description="Thiamine pyrophosphate enzyme central" evidence="12">
    <location>
        <begin position="223"/>
        <end position="364"/>
    </location>
</feature>
<dbReference type="Gene3D" id="3.40.50.970">
    <property type="match status" value="2"/>
</dbReference>
<evidence type="ECO:0000313" key="16">
    <source>
        <dbReference type="Proteomes" id="UP000751190"/>
    </source>
</evidence>
<dbReference type="PANTHER" id="PTHR18968">
    <property type="entry name" value="THIAMINE PYROPHOSPHATE ENZYMES"/>
    <property type="match status" value="1"/>
</dbReference>
<dbReference type="Pfam" id="PF00205">
    <property type="entry name" value="TPP_enzyme_M"/>
    <property type="match status" value="1"/>
</dbReference>
<comment type="pathway">
    <text evidence="2 11">Amino-acid biosynthesis; L-valine biosynthesis; L-valine from pyruvate: step 1/4.</text>
</comment>
<dbReference type="GO" id="GO:0030976">
    <property type="term" value="F:thiamine pyrophosphate binding"/>
    <property type="evidence" value="ECO:0007669"/>
    <property type="project" value="UniProtKB-UniRule"/>
</dbReference>
<dbReference type="Pfam" id="PF02776">
    <property type="entry name" value="TPP_enzyme_N"/>
    <property type="match status" value="1"/>
</dbReference>
<keyword evidence="10 11" id="KW-0100">Branched-chain amino acid biosynthesis</keyword>
<dbReference type="InterPro" id="IPR012001">
    <property type="entry name" value="Thiamin_PyroP_enz_TPP-bd_dom"/>
</dbReference>
<dbReference type="GO" id="GO:0009097">
    <property type="term" value="P:isoleucine biosynthetic process"/>
    <property type="evidence" value="ECO:0007669"/>
    <property type="project" value="UniProtKB-UniPathway"/>
</dbReference>
<dbReference type="SUPFAM" id="SSF52467">
    <property type="entry name" value="DHS-like NAD/FAD-binding domain"/>
    <property type="match status" value="1"/>
</dbReference>
<proteinExistence type="inferred from homology"/>
<organism evidence="15 16">
    <name type="scientific">Diacronema lutheri</name>
    <name type="common">Unicellular marine alga</name>
    <name type="synonym">Monochrysis lutheri</name>
    <dbReference type="NCBI Taxonomy" id="2081491"/>
    <lineage>
        <taxon>Eukaryota</taxon>
        <taxon>Haptista</taxon>
        <taxon>Haptophyta</taxon>
        <taxon>Pavlovophyceae</taxon>
        <taxon>Pavlovales</taxon>
        <taxon>Pavlovaceae</taxon>
        <taxon>Diacronema</taxon>
    </lineage>
</organism>
<name>A0A8J6C8M9_DIALT</name>
<dbReference type="AlphaFoldDB" id="A0A8J6C8M9"/>
<dbReference type="EC" id="2.2.1.6" evidence="4 11"/>
<dbReference type="InterPro" id="IPR011766">
    <property type="entry name" value="TPP_enzyme_TPP-bd"/>
</dbReference>
<evidence type="ECO:0000256" key="10">
    <source>
        <dbReference type="ARBA" id="ARBA00023304"/>
    </source>
</evidence>
<evidence type="ECO:0000256" key="6">
    <source>
        <dbReference type="ARBA" id="ARBA00022679"/>
    </source>
</evidence>
<dbReference type="GO" id="GO:0005739">
    <property type="term" value="C:mitochondrion"/>
    <property type="evidence" value="ECO:0007669"/>
    <property type="project" value="TreeGrafter"/>
</dbReference>
<evidence type="ECO:0000259" key="14">
    <source>
        <dbReference type="Pfam" id="PF02776"/>
    </source>
</evidence>
<dbReference type="InterPro" id="IPR029035">
    <property type="entry name" value="DHS-like_NAD/FAD-binding_dom"/>
</dbReference>
<dbReference type="FunFam" id="3.40.50.1220:FF:000008">
    <property type="entry name" value="Acetolactate synthase"/>
    <property type="match status" value="1"/>
</dbReference>
<keyword evidence="6 11" id="KW-0808">Transferase</keyword>
<evidence type="ECO:0000313" key="15">
    <source>
        <dbReference type="EMBL" id="KAG8462066.1"/>
    </source>
</evidence>
<evidence type="ECO:0000259" key="12">
    <source>
        <dbReference type="Pfam" id="PF00205"/>
    </source>
</evidence>
<protein>
    <recommendedName>
        <fullName evidence="4 11">Acetolactate synthase</fullName>
        <ecNumber evidence="4 11">2.2.1.6</ecNumber>
    </recommendedName>
</protein>
<comment type="caution">
    <text evidence="15">The sequence shown here is derived from an EMBL/GenBank/DDBJ whole genome shotgun (WGS) entry which is preliminary data.</text>
</comment>
<dbReference type="InterPro" id="IPR012846">
    <property type="entry name" value="Acetolactate_synth_lsu"/>
</dbReference>
<feature type="domain" description="Thiamine pyrophosphate enzyme N-terminal TPP-binding" evidence="14">
    <location>
        <begin position="38"/>
        <end position="148"/>
    </location>
</feature>
<keyword evidence="9 11" id="KW-0786">Thiamine pyrophosphate</keyword>
<dbReference type="OMA" id="YMGMIGM"/>
<dbReference type="InterPro" id="IPR000399">
    <property type="entry name" value="TPP-bd_CS"/>
</dbReference>
<evidence type="ECO:0000256" key="9">
    <source>
        <dbReference type="ARBA" id="ARBA00023052"/>
    </source>
</evidence>
<dbReference type="UniPathway" id="UPA00047">
    <property type="reaction ID" value="UER00055"/>
</dbReference>
<comment type="similarity">
    <text evidence="3 11">Belongs to the TPP enzyme family.</text>
</comment>
<reference evidence="15" key="1">
    <citation type="submission" date="2021-05" db="EMBL/GenBank/DDBJ databases">
        <title>The genome of the haptophyte Pavlova lutheri (Diacronema luteri, Pavlovales) - a model for lipid biosynthesis in eukaryotic algae.</title>
        <authorList>
            <person name="Hulatt C.J."/>
            <person name="Posewitz M.C."/>
        </authorList>
    </citation>
    <scope>NUCLEOTIDE SEQUENCE</scope>
    <source>
        <strain evidence="15">NIVA-4/92</strain>
    </source>
</reference>
<comment type="cofactor">
    <cofactor evidence="11">
        <name>thiamine diphosphate</name>
        <dbReference type="ChEBI" id="CHEBI:58937"/>
    </cofactor>
    <text evidence="11">Binds 1 thiamine pyrophosphate per subunit.</text>
</comment>
<comment type="catalytic activity">
    <reaction evidence="11">
        <text>2 pyruvate + H(+) = (2S)-2-acetolactate + CO2</text>
        <dbReference type="Rhea" id="RHEA:25249"/>
        <dbReference type="ChEBI" id="CHEBI:15361"/>
        <dbReference type="ChEBI" id="CHEBI:15378"/>
        <dbReference type="ChEBI" id="CHEBI:16526"/>
        <dbReference type="ChEBI" id="CHEBI:58476"/>
        <dbReference type="EC" id="2.2.1.6"/>
    </reaction>
</comment>
<dbReference type="EMBL" id="JAGTXO010000022">
    <property type="protein sequence ID" value="KAG8462066.1"/>
    <property type="molecule type" value="Genomic_DNA"/>
</dbReference>
<dbReference type="OrthoDB" id="16262at2759"/>
<evidence type="ECO:0000256" key="1">
    <source>
        <dbReference type="ARBA" id="ARBA00004974"/>
    </source>
</evidence>
<keyword evidence="8 11" id="KW-0460">Magnesium</keyword>
<dbReference type="SUPFAM" id="SSF52518">
    <property type="entry name" value="Thiamin diphosphate-binding fold (THDP-binding)"/>
    <property type="match status" value="2"/>
</dbReference>
<evidence type="ECO:0000259" key="13">
    <source>
        <dbReference type="Pfam" id="PF02775"/>
    </source>
</evidence>
<dbReference type="GO" id="GO:0005948">
    <property type="term" value="C:acetolactate synthase complex"/>
    <property type="evidence" value="ECO:0007669"/>
    <property type="project" value="TreeGrafter"/>
</dbReference>
<evidence type="ECO:0000256" key="3">
    <source>
        <dbReference type="ARBA" id="ARBA00007812"/>
    </source>
</evidence>
<dbReference type="PROSITE" id="PS00187">
    <property type="entry name" value="TPP_ENZYMES"/>
    <property type="match status" value="1"/>
</dbReference>
<dbReference type="Gene3D" id="3.40.50.1220">
    <property type="entry name" value="TPP-binding domain"/>
    <property type="match status" value="1"/>
</dbReference>
<evidence type="ECO:0000256" key="2">
    <source>
        <dbReference type="ARBA" id="ARBA00005025"/>
    </source>
</evidence>
<comment type="pathway">
    <text evidence="1 11">Amino-acid biosynthesis; L-isoleucine biosynthesis; L-isoleucine from 2-oxobutanoate: step 1/4.</text>
</comment>
<dbReference type="NCBIfam" id="TIGR00118">
    <property type="entry name" value="acolac_lg"/>
    <property type="match status" value="1"/>
</dbReference>
<evidence type="ECO:0000256" key="5">
    <source>
        <dbReference type="ARBA" id="ARBA00022605"/>
    </source>
</evidence>
<dbReference type="Pfam" id="PF02775">
    <property type="entry name" value="TPP_enzyme_C"/>
    <property type="match status" value="1"/>
</dbReference>
<keyword evidence="16" id="KW-1185">Reference proteome</keyword>
<dbReference type="CDD" id="cd07035">
    <property type="entry name" value="TPP_PYR_POX_like"/>
    <property type="match status" value="1"/>
</dbReference>
<gene>
    <name evidence="15" type="ORF">KFE25_011516</name>
</gene>
<keyword evidence="5 11" id="KW-0028">Amino-acid biosynthesis</keyword>